<proteinExistence type="inferred from homology"/>
<comment type="pathway">
    <text evidence="2">Lipid metabolism; fatty acid beta-oxidation.</text>
</comment>
<keyword evidence="5" id="KW-0007">Acetylation</keyword>
<dbReference type="InterPro" id="IPR045002">
    <property type="entry name" value="Ech1-like"/>
</dbReference>
<evidence type="ECO:0000256" key="3">
    <source>
        <dbReference type="ARBA" id="ARBA00005254"/>
    </source>
</evidence>
<evidence type="ECO:0000256" key="4">
    <source>
        <dbReference type="ARBA" id="ARBA00022832"/>
    </source>
</evidence>
<dbReference type="GO" id="GO:0051750">
    <property type="term" value="F:delta(3,5)-delta(2,4)-dienoyl-CoA isomerase activity"/>
    <property type="evidence" value="ECO:0007669"/>
    <property type="project" value="TreeGrafter"/>
</dbReference>
<dbReference type="AlphaFoldDB" id="A0A167W8L9"/>
<dbReference type="InterPro" id="IPR014748">
    <property type="entry name" value="Enoyl-CoA_hydra_C"/>
</dbReference>
<keyword evidence="4" id="KW-0276">Fatty acid metabolism</keyword>
<dbReference type="Proteomes" id="UP000242877">
    <property type="component" value="Unassembled WGS sequence"/>
</dbReference>
<keyword evidence="8 9" id="KW-0413">Isomerase</keyword>
<dbReference type="FunFam" id="1.10.12.10:FF:000004">
    <property type="entry name" value="Delta3,5-delta2,4-dienoyl-CoA isomerase"/>
    <property type="match status" value="1"/>
</dbReference>
<name>A0A167W8L9_9EURO</name>
<dbReference type="GO" id="GO:0006635">
    <property type="term" value="P:fatty acid beta-oxidation"/>
    <property type="evidence" value="ECO:0007669"/>
    <property type="project" value="UniProtKB-UniPathway"/>
</dbReference>
<evidence type="ECO:0000256" key="5">
    <source>
        <dbReference type="ARBA" id="ARBA00022990"/>
    </source>
</evidence>
<dbReference type="Gene3D" id="1.10.12.10">
    <property type="entry name" value="Lyase 2-enoyl-coa Hydratase, Chain A, domain 2"/>
    <property type="match status" value="1"/>
</dbReference>
<dbReference type="Gene3D" id="3.90.226.10">
    <property type="entry name" value="2-enoyl-CoA Hydratase, Chain A, domain 1"/>
    <property type="match status" value="1"/>
</dbReference>
<dbReference type="PANTHER" id="PTHR43149">
    <property type="entry name" value="ENOYL-COA HYDRATASE"/>
    <property type="match status" value="1"/>
</dbReference>
<keyword evidence="7" id="KW-0576">Peroxisome</keyword>
<keyword evidence="6" id="KW-0443">Lipid metabolism</keyword>
<comment type="subcellular location">
    <subcellularLocation>
        <location evidence="1">Peroxisome</location>
    </subcellularLocation>
</comment>
<comment type="similarity">
    <text evidence="3">Belongs to the enoyl-CoA hydratase/isomerase family.</text>
</comment>
<dbReference type="Pfam" id="PF00378">
    <property type="entry name" value="ECH_1"/>
    <property type="match status" value="1"/>
</dbReference>
<dbReference type="UniPathway" id="UPA00659"/>
<dbReference type="EMBL" id="AZGZ01000025">
    <property type="protein sequence ID" value="KZZ88529.1"/>
    <property type="molecule type" value="Genomic_DNA"/>
</dbReference>
<evidence type="ECO:0000313" key="10">
    <source>
        <dbReference type="Proteomes" id="UP000242877"/>
    </source>
</evidence>
<organism evidence="9 10">
    <name type="scientific">Ascosphaera apis ARSEF 7405</name>
    <dbReference type="NCBI Taxonomy" id="392613"/>
    <lineage>
        <taxon>Eukaryota</taxon>
        <taxon>Fungi</taxon>
        <taxon>Dikarya</taxon>
        <taxon>Ascomycota</taxon>
        <taxon>Pezizomycotina</taxon>
        <taxon>Eurotiomycetes</taxon>
        <taxon>Eurotiomycetidae</taxon>
        <taxon>Onygenales</taxon>
        <taxon>Ascosphaeraceae</taxon>
        <taxon>Ascosphaera</taxon>
    </lineage>
</organism>
<dbReference type="GO" id="GO:0005777">
    <property type="term" value="C:peroxisome"/>
    <property type="evidence" value="ECO:0007669"/>
    <property type="project" value="UniProtKB-SubCell"/>
</dbReference>
<reference evidence="9 10" key="1">
    <citation type="journal article" date="2016" name="Genome Biol. Evol.">
        <title>Divergent and convergent evolution of fungal pathogenicity.</title>
        <authorList>
            <person name="Shang Y."/>
            <person name="Xiao G."/>
            <person name="Zheng P."/>
            <person name="Cen K."/>
            <person name="Zhan S."/>
            <person name="Wang C."/>
        </authorList>
    </citation>
    <scope>NUCLEOTIDE SEQUENCE [LARGE SCALE GENOMIC DNA]</scope>
    <source>
        <strain evidence="9 10">ARSEF 7405</strain>
    </source>
</reference>
<dbReference type="VEuPathDB" id="FungiDB:AAP_04852"/>
<keyword evidence="10" id="KW-1185">Reference proteome</keyword>
<sequence>MADYTFDYYNVTFPVKYVAHVEISREKALNAFHEAMWLELRTVFDRLSRDADIRSIVLSGAGPRAFTSGLDVKAASENSITNSDIDESSDPSRIATKNRRYIDDFQDCISSIERCEKPVICVMHGYSFGLAIDIGCATDIRICAEGTKFSIKEVDIGMAADIGTLSRLPKIVGNIGWVKEVAYTARIFEPQEALHQGFVSQVHRTKDDAVKAALELAGLIATKSPIGVQGTKELLNYSRDHTVAEGLRYTSVWNSVMLQTEDMAAALLSGIQKRLPRFSKL</sequence>
<evidence type="ECO:0000256" key="1">
    <source>
        <dbReference type="ARBA" id="ARBA00004275"/>
    </source>
</evidence>
<evidence type="ECO:0000256" key="2">
    <source>
        <dbReference type="ARBA" id="ARBA00005005"/>
    </source>
</evidence>
<evidence type="ECO:0000313" key="9">
    <source>
        <dbReference type="EMBL" id="KZZ88529.1"/>
    </source>
</evidence>
<dbReference type="GO" id="GO:0005739">
    <property type="term" value="C:mitochondrion"/>
    <property type="evidence" value="ECO:0007669"/>
    <property type="project" value="TreeGrafter"/>
</dbReference>
<comment type="caution">
    <text evidence="9">The sequence shown here is derived from an EMBL/GenBank/DDBJ whole genome shotgun (WGS) entry which is preliminary data.</text>
</comment>
<dbReference type="SUPFAM" id="SSF52096">
    <property type="entry name" value="ClpP/crotonase"/>
    <property type="match status" value="1"/>
</dbReference>
<protein>
    <submittedName>
        <fullName evidence="9">Enoyl-CoA hydratase/isomerase family protein</fullName>
    </submittedName>
</protein>
<dbReference type="InterPro" id="IPR001753">
    <property type="entry name" value="Enoyl-CoA_hydra/iso"/>
</dbReference>
<accession>A0A167W8L9</accession>
<dbReference type="PANTHER" id="PTHR43149:SF1">
    <property type="entry name" value="DELTA(3,5)-DELTA(2,4)-DIENOYL-COA ISOMERASE, MITOCHONDRIAL"/>
    <property type="match status" value="1"/>
</dbReference>
<evidence type="ECO:0000256" key="6">
    <source>
        <dbReference type="ARBA" id="ARBA00023098"/>
    </source>
</evidence>
<gene>
    <name evidence="9" type="ORF">AAP_04852</name>
</gene>
<dbReference type="InterPro" id="IPR029045">
    <property type="entry name" value="ClpP/crotonase-like_dom_sf"/>
</dbReference>
<dbReference type="OrthoDB" id="14970at2759"/>
<evidence type="ECO:0000256" key="7">
    <source>
        <dbReference type="ARBA" id="ARBA00023140"/>
    </source>
</evidence>
<dbReference type="FunFam" id="3.90.226.10:FF:000024">
    <property type="entry name" value="Delta3,5-delta2,4-dienoyl-CoA isomerase"/>
    <property type="match status" value="1"/>
</dbReference>
<evidence type="ECO:0000256" key="8">
    <source>
        <dbReference type="ARBA" id="ARBA00023235"/>
    </source>
</evidence>
<dbReference type="CDD" id="cd06558">
    <property type="entry name" value="crotonase-like"/>
    <property type="match status" value="1"/>
</dbReference>